<comment type="similarity">
    <text evidence="6">Belongs to the class I-like SAM-binding methyltransferase superfamily. RsmB/NOP family.</text>
</comment>
<dbReference type="InterPro" id="IPR031341">
    <property type="entry name" value="Methyltr_RsmF_N"/>
</dbReference>
<dbReference type="InterPro" id="IPR023267">
    <property type="entry name" value="RCMT"/>
</dbReference>
<dbReference type="Pfam" id="PF13636">
    <property type="entry name" value="Methyltranf_PUA"/>
    <property type="match status" value="1"/>
</dbReference>
<dbReference type="InterPro" id="IPR027391">
    <property type="entry name" value="Nol1_Nop2_Fmu_2"/>
</dbReference>
<evidence type="ECO:0000256" key="5">
    <source>
        <dbReference type="ARBA" id="ARBA00022884"/>
    </source>
</evidence>
<accession>A0ABP3HPZ3</accession>
<evidence type="ECO:0000256" key="2">
    <source>
        <dbReference type="ARBA" id="ARBA00022603"/>
    </source>
</evidence>
<evidence type="ECO:0000256" key="3">
    <source>
        <dbReference type="ARBA" id="ARBA00022679"/>
    </source>
</evidence>
<dbReference type="InterPro" id="IPR001678">
    <property type="entry name" value="MeTrfase_RsmB-F_NOP2_dom"/>
</dbReference>
<dbReference type="PRINTS" id="PR02008">
    <property type="entry name" value="RCMTFAMILY"/>
</dbReference>
<proteinExistence type="inferred from homology"/>
<dbReference type="InterPro" id="IPR031340">
    <property type="entry name" value="RsmF_methylt_CI"/>
</dbReference>
<feature type="binding site" evidence="6">
    <location>
        <position position="180"/>
    </location>
    <ligand>
        <name>S-adenosyl-L-methionine</name>
        <dbReference type="ChEBI" id="CHEBI:59789"/>
    </ligand>
</feature>
<protein>
    <submittedName>
        <fullName evidence="8">16S rRNA (Cytosine(1407)-C(5))-methyltransferase RsmF</fullName>
    </submittedName>
</protein>
<keyword evidence="9" id="KW-1185">Reference proteome</keyword>
<keyword evidence="2 6" id="KW-0489">Methyltransferase</keyword>
<dbReference type="CDD" id="cd02440">
    <property type="entry name" value="AdoMet_MTases"/>
    <property type="match status" value="1"/>
</dbReference>
<dbReference type="Proteomes" id="UP001500340">
    <property type="component" value="Unassembled WGS sequence"/>
</dbReference>
<evidence type="ECO:0000256" key="6">
    <source>
        <dbReference type="PROSITE-ProRule" id="PRU01023"/>
    </source>
</evidence>
<evidence type="ECO:0000256" key="1">
    <source>
        <dbReference type="ARBA" id="ARBA00022490"/>
    </source>
</evidence>
<feature type="binding site" evidence="6">
    <location>
        <begin position="111"/>
        <end position="117"/>
    </location>
    <ligand>
        <name>S-adenosyl-L-methionine</name>
        <dbReference type="ChEBI" id="CHEBI:59789"/>
    </ligand>
</feature>
<feature type="binding site" evidence="6">
    <location>
        <position position="135"/>
    </location>
    <ligand>
        <name>S-adenosyl-L-methionine</name>
        <dbReference type="ChEBI" id="CHEBI:59789"/>
    </ligand>
</feature>
<evidence type="ECO:0000313" key="9">
    <source>
        <dbReference type="Proteomes" id="UP001500340"/>
    </source>
</evidence>
<dbReference type="InterPro" id="IPR049560">
    <property type="entry name" value="MeTrfase_RsmB-F_NOP2_cat"/>
</dbReference>
<dbReference type="CDD" id="cd21147">
    <property type="entry name" value="RsmF_methylt_CTD1"/>
    <property type="match status" value="1"/>
</dbReference>
<dbReference type="EMBL" id="BAAACX010000004">
    <property type="protein sequence ID" value="GAA0376674.1"/>
    <property type="molecule type" value="Genomic_DNA"/>
</dbReference>
<organism evidence="8 9">
    <name type="scientific">Paenibacillus motobuensis</name>
    <dbReference type="NCBI Taxonomy" id="295324"/>
    <lineage>
        <taxon>Bacteria</taxon>
        <taxon>Bacillati</taxon>
        <taxon>Bacillota</taxon>
        <taxon>Bacilli</taxon>
        <taxon>Bacillales</taxon>
        <taxon>Paenibacillaceae</taxon>
        <taxon>Paenibacillus</taxon>
    </lineage>
</organism>
<dbReference type="Pfam" id="PF17125">
    <property type="entry name" value="Methyltr_RsmF_N"/>
    <property type="match status" value="1"/>
</dbReference>
<keyword evidence="5 6" id="KW-0694">RNA-binding</keyword>
<comment type="caution">
    <text evidence="6">Lacks conserved residue(s) required for the propagation of feature annotation.</text>
</comment>
<keyword evidence="3 6" id="KW-0808">Transferase</keyword>
<dbReference type="Gene3D" id="3.30.70.1170">
    <property type="entry name" value="Sun protein, domain 3"/>
    <property type="match status" value="1"/>
</dbReference>
<evidence type="ECO:0000259" key="7">
    <source>
        <dbReference type="PROSITE" id="PS51686"/>
    </source>
</evidence>
<dbReference type="Gene3D" id="2.30.130.60">
    <property type="match status" value="1"/>
</dbReference>
<dbReference type="Pfam" id="PF01189">
    <property type="entry name" value="Methyltr_RsmB-F"/>
    <property type="match status" value="1"/>
</dbReference>
<dbReference type="PROSITE" id="PS51686">
    <property type="entry name" value="SAM_MT_RSMB_NOP"/>
    <property type="match status" value="1"/>
</dbReference>
<evidence type="ECO:0000313" key="8">
    <source>
        <dbReference type="EMBL" id="GAA0376674.1"/>
    </source>
</evidence>
<keyword evidence="4 6" id="KW-0949">S-adenosyl-L-methionine</keyword>
<dbReference type="NCBIfam" id="TIGR00446">
    <property type="entry name" value="nop2p"/>
    <property type="match status" value="1"/>
</dbReference>
<comment type="caution">
    <text evidence="8">The sequence shown here is derived from an EMBL/GenBank/DDBJ whole genome shotgun (WGS) entry which is preliminary data.</text>
</comment>
<dbReference type="PANTHER" id="PTHR22807:SF30">
    <property type="entry name" value="28S RRNA (CYTOSINE(4447)-C(5))-METHYLTRANSFERASE-RELATED"/>
    <property type="match status" value="1"/>
</dbReference>
<sequence>MGLQLPVAFTTKMQQLLGDEYEEFLASYEKPRYAGIRINTLKIDVESFRAISPFELKPIPWCKTGFYVEESLKPGKHPYYHAGLYYIQEPSAMAPVEVLDVQPGDLVLDLCAAPGGKSTQIAAKLSGQGLLVTNDISAERTKALAKNIELNGVRNAIVLNETPERIADRFPQFFNRILIDAPCSGEGMFRKDEEMARQWEKRSLEQYTNMQHDILHTAARMLSPGGRIVYSTCTFSPEENEAIIAGFLQEYEDYEVIPLPGDGGFAPGRADWLVQAEGLADLTMRQGLTAEAAAKTDHCGRLWPHQVDGEGHFLAILQHQGPVDPSLDLTQYVPNVPNSNDAHSADHAVLVKKGKIRPHGRAKGARTPSKPATNESELLAGWEHFRDEQLRLQPAGEVMIYGTNLYISPLSKERLNGLRTVRSGWYIGSVKNGRFTPAHPLATALKPGEASRILELSVQDGEVVRYLKGETLEIQQSRISYIEDSGPKGFVLVTAEGYPLGWGKWIDGILKNEYPAGWRWT</sequence>
<dbReference type="Gene3D" id="3.40.50.150">
    <property type="entry name" value="Vaccinia Virus protein VP39"/>
    <property type="match status" value="1"/>
</dbReference>
<reference evidence="9" key="1">
    <citation type="journal article" date="2019" name="Int. J. Syst. Evol. Microbiol.">
        <title>The Global Catalogue of Microorganisms (GCM) 10K type strain sequencing project: providing services to taxonomists for standard genome sequencing and annotation.</title>
        <authorList>
            <consortium name="The Broad Institute Genomics Platform"/>
            <consortium name="The Broad Institute Genome Sequencing Center for Infectious Disease"/>
            <person name="Wu L."/>
            <person name="Ma J."/>
        </authorList>
    </citation>
    <scope>NUCLEOTIDE SEQUENCE [LARGE SCALE GENOMIC DNA]</scope>
    <source>
        <strain evidence="9">JCM 12774</strain>
    </source>
</reference>
<dbReference type="RefSeq" id="WP_343857038.1">
    <property type="nucleotide sequence ID" value="NZ_BAAACX010000004.1"/>
</dbReference>
<feature type="active site" description="Nucleophile" evidence="6">
    <location>
        <position position="233"/>
    </location>
</feature>
<dbReference type="InterPro" id="IPR029063">
    <property type="entry name" value="SAM-dependent_MTases_sf"/>
</dbReference>
<feature type="domain" description="SAM-dependent MTase RsmB/NOP-type" evidence="7">
    <location>
        <begin position="24"/>
        <end position="320"/>
    </location>
</feature>
<keyword evidence="1" id="KW-0963">Cytoplasm</keyword>
<dbReference type="Pfam" id="PF17126">
    <property type="entry name" value="RsmF_methylt_CI"/>
    <property type="match status" value="1"/>
</dbReference>
<gene>
    <name evidence="8" type="primary">rsmF</name>
    <name evidence="8" type="ORF">GCM10008933_04890</name>
</gene>
<evidence type="ECO:0000256" key="4">
    <source>
        <dbReference type="ARBA" id="ARBA00022691"/>
    </source>
</evidence>
<dbReference type="SUPFAM" id="SSF53335">
    <property type="entry name" value="S-adenosyl-L-methionine-dependent methyltransferases"/>
    <property type="match status" value="1"/>
</dbReference>
<name>A0ABP3HPZ3_9BACL</name>
<dbReference type="InterPro" id="IPR011023">
    <property type="entry name" value="Nop2p"/>
</dbReference>
<dbReference type="PANTHER" id="PTHR22807">
    <property type="entry name" value="NOP2 YEAST -RELATED NOL1/NOP2/FMU SUN DOMAIN-CONTAINING"/>
    <property type="match status" value="1"/>
</dbReference>